<dbReference type="GO" id="GO:0005544">
    <property type="term" value="F:calcium-dependent phospholipid binding"/>
    <property type="evidence" value="ECO:0007669"/>
    <property type="project" value="TreeGrafter"/>
</dbReference>
<dbReference type="SUPFAM" id="SSF52151">
    <property type="entry name" value="FabD/lysophospholipase-like"/>
    <property type="match status" value="1"/>
</dbReference>
<evidence type="ECO:0000256" key="3">
    <source>
        <dbReference type="PROSITE-ProRule" id="PRU00555"/>
    </source>
</evidence>
<keyword evidence="7" id="KW-1185">Reference proteome</keyword>
<gene>
    <name evidence="6" type="ORF">WMY93_018487</name>
</gene>
<evidence type="ECO:0000313" key="6">
    <source>
        <dbReference type="EMBL" id="KAK7901718.1"/>
    </source>
</evidence>
<keyword evidence="2 3" id="KW-0443">Lipid metabolism</keyword>
<dbReference type="PROSITE" id="PS51210">
    <property type="entry name" value="PLA2C"/>
    <property type="match status" value="1"/>
</dbReference>
<keyword evidence="3" id="KW-0442">Lipid degradation</keyword>
<dbReference type="GO" id="GO:0047498">
    <property type="term" value="F:calcium-dependent phospholipase A2 activity"/>
    <property type="evidence" value="ECO:0007669"/>
    <property type="project" value="TreeGrafter"/>
</dbReference>
<evidence type="ECO:0000259" key="5">
    <source>
        <dbReference type="PROSITE" id="PS51210"/>
    </source>
</evidence>
<dbReference type="InterPro" id="IPR016035">
    <property type="entry name" value="Acyl_Trfase/lysoPLipase"/>
</dbReference>
<evidence type="ECO:0000256" key="4">
    <source>
        <dbReference type="SAM" id="MobiDB-lite"/>
    </source>
</evidence>
<dbReference type="PANTHER" id="PTHR10728:SF32">
    <property type="entry name" value="CYTOSOLIC PHOSPHOLIPASE A2 BETA"/>
    <property type="match status" value="1"/>
</dbReference>
<dbReference type="Proteomes" id="UP001460270">
    <property type="component" value="Unassembled WGS sequence"/>
</dbReference>
<evidence type="ECO:0000313" key="7">
    <source>
        <dbReference type="Proteomes" id="UP001460270"/>
    </source>
</evidence>
<sequence>MHREVLSLLDMAWPPGREERDRHEVNGPGATDFRPVPSQDGGLCHTVLFSLSSLLFCVSDSHPDAFPNHLTPSDRTLRLIDSGHLTKISCPPVLRPERLADVIIVLSNGWEHDTPFLVLQQTAQFCDDHKIPFPSADYVALEKEPRREVYVIEDPQKPKAPIVLHFPLVNASFKEYKAPGEKRQTEAELAAGQVDVSSSESPYLTKNMSYSESDFDALIDLTCFNVLQSKDVILSAISRAMKRRHK</sequence>
<dbReference type="InterPro" id="IPR002642">
    <property type="entry name" value="LysoPLipase_cat_dom"/>
</dbReference>
<feature type="domain" description="PLA2c" evidence="5">
    <location>
        <begin position="1"/>
        <end position="246"/>
    </location>
</feature>
<dbReference type="PANTHER" id="PTHR10728">
    <property type="entry name" value="CYTOSOLIC PHOSPHOLIPASE A2"/>
    <property type="match status" value="1"/>
</dbReference>
<reference evidence="7" key="1">
    <citation type="submission" date="2024-04" db="EMBL/GenBank/DDBJ databases">
        <title>Salinicola lusitanus LLJ914,a marine bacterium isolated from the Okinawa Trough.</title>
        <authorList>
            <person name="Li J."/>
        </authorList>
    </citation>
    <scope>NUCLEOTIDE SEQUENCE [LARGE SCALE GENOMIC DNA]</scope>
</reference>
<dbReference type="EMBL" id="JBBPFD010000013">
    <property type="protein sequence ID" value="KAK7901718.1"/>
    <property type="molecule type" value="Genomic_DNA"/>
</dbReference>
<dbReference type="GO" id="GO:0005829">
    <property type="term" value="C:cytosol"/>
    <property type="evidence" value="ECO:0007669"/>
    <property type="project" value="TreeGrafter"/>
</dbReference>
<feature type="region of interest" description="Disordered" evidence="4">
    <location>
        <begin position="17"/>
        <end position="36"/>
    </location>
</feature>
<dbReference type="AlphaFoldDB" id="A0AAW0NLS3"/>
<name>A0AAW0NLS3_9GOBI</name>
<proteinExistence type="predicted"/>
<keyword evidence="1 3" id="KW-0378">Hydrolase</keyword>
<accession>A0AAW0NLS3</accession>
<comment type="caution">
    <text evidence="6">The sequence shown here is derived from an EMBL/GenBank/DDBJ whole genome shotgun (WGS) entry which is preliminary data.</text>
</comment>
<dbReference type="GO" id="GO:0005509">
    <property type="term" value="F:calcium ion binding"/>
    <property type="evidence" value="ECO:0007669"/>
    <property type="project" value="TreeGrafter"/>
</dbReference>
<dbReference type="Gene3D" id="3.40.1090.10">
    <property type="entry name" value="Cytosolic phospholipase A2 catalytic domain"/>
    <property type="match status" value="1"/>
</dbReference>
<protein>
    <recommendedName>
        <fullName evidence="5">PLA2c domain-containing protein</fullName>
    </recommendedName>
</protein>
<organism evidence="6 7">
    <name type="scientific">Mugilogobius chulae</name>
    <name type="common">yellowstripe goby</name>
    <dbReference type="NCBI Taxonomy" id="88201"/>
    <lineage>
        <taxon>Eukaryota</taxon>
        <taxon>Metazoa</taxon>
        <taxon>Chordata</taxon>
        <taxon>Craniata</taxon>
        <taxon>Vertebrata</taxon>
        <taxon>Euteleostomi</taxon>
        <taxon>Actinopterygii</taxon>
        <taxon>Neopterygii</taxon>
        <taxon>Teleostei</taxon>
        <taxon>Neoteleostei</taxon>
        <taxon>Acanthomorphata</taxon>
        <taxon>Gobiaria</taxon>
        <taxon>Gobiiformes</taxon>
        <taxon>Gobioidei</taxon>
        <taxon>Gobiidae</taxon>
        <taxon>Gobionellinae</taxon>
        <taxon>Mugilogobius</taxon>
    </lineage>
</organism>
<evidence type="ECO:0000256" key="2">
    <source>
        <dbReference type="ARBA" id="ARBA00023098"/>
    </source>
</evidence>
<evidence type="ECO:0000256" key="1">
    <source>
        <dbReference type="ARBA" id="ARBA00022801"/>
    </source>
</evidence>
<dbReference type="GO" id="GO:0046475">
    <property type="term" value="P:glycerophospholipid catabolic process"/>
    <property type="evidence" value="ECO:0007669"/>
    <property type="project" value="TreeGrafter"/>
</dbReference>